<dbReference type="InterPro" id="IPR011600">
    <property type="entry name" value="Pept_C14_caspase"/>
</dbReference>
<dbReference type="SUPFAM" id="SSF52129">
    <property type="entry name" value="Caspase-like"/>
    <property type="match status" value="1"/>
</dbReference>
<gene>
    <name evidence="3" type="ORF">QF118_17090</name>
</gene>
<name>A0ABY8QHI2_9RHOB</name>
<feature type="region of interest" description="Disordered" evidence="1">
    <location>
        <begin position="384"/>
        <end position="409"/>
    </location>
</feature>
<dbReference type="Proteomes" id="UP001241605">
    <property type="component" value="Chromosome"/>
</dbReference>
<evidence type="ECO:0000313" key="4">
    <source>
        <dbReference type="Proteomes" id="UP001241605"/>
    </source>
</evidence>
<evidence type="ECO:0000256" key="1">
    <source>
        <dbReference type="SAM" id="MobiDB-lite"/>
    </source>
</evidence>
<organism evidence="3 4">
    <name type="scientific">Tropicibacter oceani</name>
    <dbReference type="NCBI Taxonomy" id="3058420"/>
    <lineage>
        <taxon>Bacteria</taxon>
        <taxon>Pseudomonadati</taxon>
        <taxon>Pseudomonadota</taxon>
        <taxon>Alphaproteobacteria</taxon>
        <taxon>Rhodobacterales</taxon>
        <taxon>Roseobacteraceae</taxon>
        <taxon>Tropicibacter</taxon>
    </lineage>
</organism>
<evidence type="ECO:0000313" key="3">
    <source>
        <dbReference type="EMBL" id="WGW03617.1"/>
    </source>
</evidence>
<reference evidence="3 4" key="1">
    <citation type="submission" date="2023-05" db="EMBL/GenBank/DDBJ databases">
        <title>YMD87, complete Genome.</title>
        <authorList>
            <person name="Zhang J."/>
            <person name="Xu X."/>
        </authorList>
    </citation>
    <scope>NUCLEOTIDE SEQUENCE [LARGE SCALE GENOMIC DNA]</scope>
    <source>
        <strain evidence="3 4">YMD87</strain>
    </source>
</reference>
<proteinExistence type="predicted"/>
<protein>
    <submittedName>
        <fullName evidence="3">Caspase family protein</fullName>
    </submittedName>
</protein>
<dbReference type="Gene3D" id="3.40.50.1460">
    <property type="match status" value="1"/>
</dbReference>
<sequence length="760" mass="82882">MTLTPVNGDPGHWRAPDWDGASPGTFAVVIGCSRYPWLKGGDRLGPAPMKWIKEAQGLGQLYVSALTARRFFDWICMDYDVDEAPIVSCRLLLSPTDEERTADPAISTHELTPTLANCKAAITACIRDINALPEAARERSRLIFFFSGHGLQSTIDRQILLPSDFLGDGLPSFNHALSTKNLLNGLNSIRVPYRYYFLDACRNDTNEIRQVQPKGDEFLPEYPTYHSYPKIEVDALLYATTAAQRAWQPRHPSEGPTLFGQALLEGLRGRPHIRLEDEGGKPSVKFFNLESYMNGRIAELLKSHQSTADQRVQPGGLPRPRVVTQLRAPYPATAPQVPMPPMTAPEISPDLLKSLGSKTTGDADRLGMRWRKAPDDLFKTHDAKQWPRENTAQERASTAPGQPAPGRPVYDLPAINRLVLPDRQAGEWRQDKALGRFLFGSSDAATLFAGSLQVSALSGQRLRRDDGMRLLNVGRKHLPGAGGDPDQTRYDITFALARFDAAGYWLQLFDESGTGAGALLATDETMFDGGQATYALTVDLTHDADGLTIGALSAAPLASGDSPVAQATRLWQRAQSESAERAVSKFATSSLNRLLQAGEQSPLATVITALVLLRADRLTLLGDLLRDLPGPSDGAVLWAEQVMRQHKDPKQAAQVAAGSLARLARRDLPVTGEALSLAATLMDRLSLDLEILDDATRRDFRTAKARIDASLAYFRPGGLFTAFAGFTAQNAWQVADGKLPGRGAKAAPPIPAEGRTEEQE</sequence>
<evidence type="ECO:0000259" key="2">
    <source>
        <dbReference type="Pfam" id="PF00656"/>
    </source>
</evidence>
<feature type="region of interest" description="Disordered" evidence="1">
    <location>
        <begin position="738"/>
        <end position="760"/>
    </location>
</feature>
<dbReference type="InterPro" id="IPR029030">
    <property type="entry name" value="Caspase-like_dom_sf"/>
</dbReference>
<feature type="compositionally biased region" description="Polar residues" evidence="1">
    <location>
        <begin position="388"/>
        <end position="400"/>
    </location>
</feature>
<dbReference type="EMBL" id="CP124616">
    <property type="protein sequence ID" value="WGW03617.1"/>
    <property type="molecule type" value="Genomic_DNA"/>
</dbReference>
<keyword evidence="4" id="KW-1185">Reference proteome</keyword>
<dbReference type="Pfam" id="PF00656">
    <property type="entry name" value="Peptidase_C14"/>
    <property type="match status" value="1"/>
</dbReference>
<feature type="domain" description="Peptidase C14 caspase" evidence="2">
    <location>
        <begin position="140"/>
        <end position="269"/>
    </location>
</feature>
<accession>A0ABY8QHI2</accession>